<evidence type="ECO:0000313" key="5">
    <source>
        <dbReference type="EMBL" id="TDQ75837.1"/>
    </source>
</evidence>
<evidence type="ECO:0000256" key="4">
    <source>
        <dbReference type="NCBIfam" id="TIGR00652"/>
    </source>
</evidence>
<comment type="caution">
    <text evidence="5">The sequence shown here is derived from an EMBL/GenBank/DDBJ whole genome shotgun (WGS) entry which is preliminary data.</text>
</comment>
<evidence type="ECO:0000256" key="2">
    <source>
        <dbReference type="ARBA" id="ARBA00023235"/>
    </source>
</evidence>
<feature type="active site" description="Proton acceptor" evidence="3">
    <location>
        <position position="199"/>
    </location>
</feature>
<keyword evidence="3" id="KW-0028">Amino-acid biosynthesis</keyword>
<name>A0A4R6WJQ4_9SPHI</name>
<organism evidence="5 6">
    <name type="scientific">Sphingobacterium yanglingense</name>
    <dbReference type="NCBI Taxonomy" id="1437280"/>
    <lineage>
        <taxon>Bacteria</taxon>
        <taxon>Pseudomonadati</taxon>
        <taxon>Bacteroidota</taxon>
        <taxon>Sphingobacteriia</taxon>
        <taxon>Sphingobacteriales</taxon>
        <taxon>Sphingobacteriaceae</taxon>
        <taxon>Sphingobacterium</taxon>
    </lineage>
</organism>
<dbReference type="GO" id="GO:0005829">
    <property type="term" value="C:cytosol"/>
    <property type="evidence" value="ECO:0007669"/>
    <property type="project" value="TreeGrafter"/>
</dbReference>
<dbReference type="GO" id="GO:0008837">
    <property type="term" value="F:diaminopimelate epimerase activity"/>
    <property type="evidence" value="ECO:0007669"/>
    <property type="project" value="UniProtKB-UniRule"/>
</dbReference>
<keyword evidence="2 3" id="KW-0413">Isomerase</keyword>
<dbReference type="EC" id="5.1.1.7" evidence="3 4"/>
<dbReference type="Gene3D" id="3.10.310.10">
    <property type="entry name" value="Diaminopimelate Epimerase, Chain A, domain 1"/>
    <property type="match status" value="2"/>
</dbReference>
<dbReference type="PANTHER" id="PTHR31689:SF0">
    <property type="entry name" value="DIAMINOPIMELATE EPIMERASE"/>
    <property type="match status" value="1"/>
</dbReference>
<gene>
    <name evidence="3" type="primary">dapF</name>
    <name evidence="5" type="ORF">CLV99_3531</name>
</gene>
<feature type="binding site" evidence="3">
    <location>
        <begin position="200"/>
        <end position="201"/>
    </location>
    <ligand>
        <name>substrate</name>
    </ligand>
</feature>
<feature type="active site" description="Proton donor" evidence="3">
    <location>
        <position position="76"/>
    </location>
</feature>
<dbReference type="OrthoDB" id="9805408at2"/>
<dbReference type="UniPathway" id="UPA00034">
    <property type="reaction ID" value="UER00025"/>
</dbReference>
<feature type="binding site" evidence="3">
    <location>
        <position position="172"/>
    </location>
    <ligand>
        <name>substrate</name>
    </ligand>
</feature>
<keyword evidence="6" id="KW-1185">Reference proteome</keyword>
<dbReference type="SUPFAM" id="SSF54506">
    <property type="entry name" value="Diaminopimelate epimerase-like"/>
    <property type="match status" value="2"/>
</dbReference>
<dbReference type="Pfam" id="PF01678">
    <property type="entry name" value="DAP_epimerase"/>
    <property type="match status" value="2"/>
</dbReference>
<feature type="site" description="Could be important to modulate the pK values of the two catalytic cysteine residues" evidence="3">
    <location>
        <position position="140"/>
    </location>
</feature>
<comment type="caution">
    <text evidence="3">Lacks conserved residue(s) required for the propagation of feature annotation.</text>
</comment>
<comment type="function">
    <text evidence="3">Catalyzes the stereoinversion of LL-2,6-diaminopimelate (L,L-DAP) to meso-diaminopimelate (meso-DAP), a precursor of L-lysine and an essential component of the bacterial peptidoglycan.</text>
</comment>
<comment type="subunit">
    <text evidence="3">Homodimer.</text>
</comment>
<feature type="binding site" evidence="3">
    <location>
        <position position="15"/>
    </location>
    <ligand>
        <name>substrate</name>
    </ligand>
</feature>
<keyword evidence="3" id="KW-0457">Lysine biosynthesis</keyword>
<dbReference type="RefSeq" id="WP_133585723.1">
    <property type="nucleotide sequence ID" value="NZ_SNYV01000016.1"/>
</dbReference>
<feature type="site" description="Could be important to modulate the pK values of the two catalytic cysteine residues" evidence="3">
    <location>
        <position position="189"/>
    </location>
</feature>
<dbReference type="EMBL" id="SNYV01000016">
    <property type="protein sequence ID" value="TDQ75837.1"/>
    <property type="molecule type" value="Genomic_DNA"/>
</dbReference>
<protein>
    <recommendedName>
        <fullName evidence="3 4">Diaminopimelate epimerase</fullName>
        <shortName evidence="3">DAP epimerase</shortName>
        <ecNumber evidence="3 4">5.1.1.7</ecNumber>
    </recommendedName>
    <alternativeName>
        <fullName evidence="3">PLP-independent amino acid racemase</fullName>
    </alternativeName>
</protein>
<dbReference type="PANTHER" id="PTHR31689">
    <property type="entry name" value="DIAMINOPIMELATE EPIMERASE, CHLOROPLASTIC"/>
    <property type="match status" value="1"/>
</dbReference>
<dbReference type="NCBIfam" id="TIGR00652">
    <property type="entry name" value="DapF"/>
    <property type="match status" value="1"/>
</dbReference>
<feature type="binding site" evidence="3">
    <location>
        <begin position="189"/>
        <end position="190"/>
    </location>
    <ligand>
        <name>substrate</name>
    </ligand>
</feature>
<reference evidence="5 6" key="1">
    <citation type="submission" date="2019-03" db="EMBL/GenBank/DDBJ databases">
        <title>Genomic Encyclopedia of Archaeal and Bacterial Type Strains, Phase II (KMG-II): from individual species to whole genera.</title>
        <authorList>
            <person name="Goeker M."/>
        </authorList>
    </citation>
    <scope>NUCLEOTIDE SEQUENCE [LARGE SCALE GENOMIC DNA]</scope>
    <source>
        <strain evidence="5 6">DSM 28353</strain>
    </source>
</reference>
<comment type="subcellular location">
    <subcellularLocation>
        <location evidence="3">Cytoplasm</location>
    </subcellularLocation>
</comment>
<feature type="binding site" evidence="3">
    <location>
        <position position="67"/>
    </location>
    <ligand>
        <name>substrate</name>
    </ligand>
</feature>
<comment type="similarity">
    <text evidence="1 3">Belongs to the diaminopimelate epimerase family.</text>
</comment>
<comment type="pathway">
    <text evidence="3">Amino-acid biosynthesis; L-lysine biosynthesis via DAP pathway; DL-2,6-diaminopimelate from LL-2,6-diaminopimelate: step 1/1.</text>
</comment>
<accession>A0A4R6WJQ4</accession>
<proteinExistence type="inferred from homology"/>
<evidence type="ECO:0000313" key="6">
    <source>
        <dbReference type="Proteomes" id="UP000295292"/>
    </source>
</evidence>
<dbReference type="GO" id="GO:0009089">
    <property type="term" value="P:lysine biosynthetic process via diaminopimelate"/>
    <property type="evidence" value="ECO:0007669"/>
    <property type="project" value="UniProtKB-UniRule"/>
</dbReference>
<dbReference type="AlphaFoldDB" id="A0A4R6WJQ4"/>
<evidence type="ECO:0000256" key="3">
    <source>
        <dbReference type="HAMAP-Rule" id="MF_00197"/>
    </source>
</evidence>
<dbReference type="HAMAP" id="MF_00197">
    <property type="entry name" value="DAP_epimerase"/>
    <property type="match status" value="1"/>
</dbReference>
<feature type="binding site" evidence="3">
    <location>
        <begin position="77"/>
        <end position="78"/>
    </location>
    <ligand>
        <name>substrate</name>
    </ligand>
</feature>
<evidence type="ECO:0000256" key="1">
    <source>
        <dbReference type="ARBA" id="ARBA00010219"/>
    </source>
</evidence>
<dbReference type="InterPro" id="IPR001653">
    <property type="entry name" value="DAP_epimerase_DapF"/>
</dbReference>
<sequence length="264" mass="29698">MDQKIKFHKYQGAGNDFILIDNRNKLFNHTNTDLVKHLCDRRFGIGADGLMLLQDTTEFDFEMVYFNSDGHQGSMCGNGGRCIVAFARDLGLIKDETVFLAVDGEHHATIQQEQVKLGMTDVHEIQMDGDSYILHTGSPHYVTMVNNLAQLDVYRQGYAIRNNDTYKQEGINVNFVEREGEGYFLRTFERGVEDETYACGTGATAVAMAMAFKEGLDGYHEIPVRALGGQLYVSFEKNHQTFSNVILKGPATFVYEGTIASDYR</sequence>
<keyword evidence="3" id="KW-0963">Cytoplasm</keyword>
<dbReference type="Proteomes" id="UP000295292">
    <property type="component" value="Unassembled WGS sequence"/>
</dbReference>
<comment type="catalytic activity">
    <reaction evidence="3">
        <text>(2S,6S)-2,6-diaminopimelate = meso-2,6-diaminopimelate</text>
        <dbReference type="Rhea" id="RHEA:15393"/>
        <dbReference type="ChEBI" id="CHEBI:57609"/>
        <dbReference type="ChEBI" id="CHEBI:57791"/>
        <dbReference type="EC" id="5.1.1.7"/>
    </reaction>
</comment>